<dbReference type="InParanoid" id="A0A1Y2BAU4"/>
<dbReference type="PANTHER" id="PTHR10698">
    <property type="entry name" value="V-TYPE PROTON ATPASE SUBUNIT H"/>
    <property type="match status" value="1"/>
</dbReference>
<dbReference type="Gene3D" id="1.25.40.150">
    <property type="entry name" value="V-type ATPase, subunit H, C-terminal domain"/>
    <property type="match status" value="1"/>
</dbReference>
<dbReference type="InterPro" id="IPR038497">
    <property type="entry name" value="ATPase_V1-cplx_hsu_C_sf"/>
</dbReference>
<accession>A0A1Y2BAU4</accession>
<evidence type="ECO:0000313" key="7">
    <source>
        <dbReference type="EMBL" id="ORY31205.1"/>
    </source>
</evidence>
<dbReference type="Pfam" id="PF11698">
    <property type="entry name" value="V-ATPase_H_C"/>
    <property type="match status" value="1"/>
</dbReference>
<dbReference type="GO" id="GO:0000329">
    <property type="term" value="C:fungal-type vacuole membrane"/>
    <property type="evidence" value="ECO:0007669"/>
    <property type="project" value="TreeGrafter"/>
</dbReference>
<keyword evidence="8" id="KW-1185">Reference proteome</keyword>
<comment type="caution">
    <text evidence="7">The sequence shown here is derived from an EMBL/GenBank/DDBJ whole genome shotgun (WGS) entry which is preliminary data.</text>
</comment>
<protein>
    <recommendedName>
        <fullName evidence="5">V-type proton ATPase subunit H</fullName>
    </recommendedName>
</protein>
<dbReference type="InterPro" id="IPR011989">
    <property type="entry name" value="ARM-like"/>
</dbReference>
<evidence type="ECO:0000256" key="2">
    <source>
        <dbReference type="ARBA" id="ARBA00022448"/>
    </source>
</evidence>
<dbReference type="Gene3D" id="1.25.10.10">
    <property type="entry name" value="Leucine-rich Repeat Variant"/>
    <property type="match status" value="1"/>
</dbReference>
<comment type="similarity">
    <text evidence="1 5">Belongs to the V-ATPase H subunit family.</text>
</comment>
<proteinExistence type="inferred from homology"/>
<dbReference type="STRING" id="71784.A0A1Y2BAU4"/>
<keyword evidence="2 5" id="KW-0813">Transport</keyword>
<comment type="function">
    <text evidence="5">Subunit of the V1 complex of vacuolar(H+)-ATPase (V-ATPase), a multisubunit enzyme composed of a peripheral complex (V1) that hydrolyzes ATP and a membrane integral complex (V0) that translocates protons. V-ATPase is responsible for acidifying and maintaining the pH of intracellular compartments.</text>
</comment>
<dbReference type="InterPro" id="IPR011987">
    <property type="entry name" value="ATPase_V1-cplx_hsu_C"/>
</dbReference>
<evidence type="ECO:0000256" key="5">
    <source>
        <dbReference type="PIRNR" id="PIRNR032184"/>
    </source>
</evidence>
<sequence length="454" mass="50026">MTTTLPPVPPPFYSPYLDDQCGKINSKPVPWEGYQRAKLLSADELGLLKSLAKLPPGQRFTLLSTQASQYAALYINLLRKLQRVDTVQAVLVSIIDMLSDPSTIPAFHALRSSSGSSSSDGEASGTSEDPYGPLVKCLGMEGEEFAVLGALRILALLIATDPKPFPESLMSSLLTSLSSLLNGTRLPLWEVAAQTLSAVLGTKQFRLAVWEEEQCISGLVKSLKINPNPQAQYWAISCLWQLSFEQAAAKGLDRKFDIIAILINVAKAAVKEKVIRVVVATFHNLLYIAPAQNIPSMFVSKLHPFVVSLQSRKWSDDEVVEDLDYLAGELKTRLDGLTTYDEYVSELESGHLVWSPAHESEEFWKENGIRIGQENGGKEIKRLIELLKTSKDATVLAVSAQDVGQYVRYGGEKAKQIVADLGGKTRVMELMGDENADVRYRALMTVQRLMSLHT</sequence>
<dbReference type="EMBL" id="MCFC01000016">
    <property type="protein sequence ID" value="ORY31205.1"/>
    <property type="molecule type" value="Genomic_DNA"/>
</dbReference>
<dbReference type="OrthoDB" id="10263554at2759"/>
<dbReference type="InterPro" id="IPR004908">
    <property type="entry name" value="ATPase_V1-cplx_hsu"/>
</dbReference>
<dbReference type="Proteomes" id="UP000193986">
    <property type="component" value="Unassembled WGS sequence"/>
</dbReference>
<dbReference type="FunCoup" id="A0A1Y2BAU4">
    <property type="interactions" value="434"/>
</dbReference>
<comment type="subunit">
    <text evidence="5">V-ATPase is a heteromultimeric enzyme made up of two complexes: the ATP-hydrolytic V1 complex and the proton translocation V0 complex.</text>
</comment>
<dbReference type="PIRSF" id="PIRSF032184">
    <property type="entry name" value="ATPase_V1_H"/>
    <property type="match status" value="1"/>
</dbReference>
<evidence type="ECO:0000313" key="8">
    <source>
        <dbReference type="Proteomes" id="UP000193986"/>
    </source>
</evidence>
<dbReference type="GO" id="GO:0000221">
    <property type="term" value="C:vacuolar proton-transporting V-type ATPase, V1 domain"/>
    <property type="evidence" value="ECO:0007669"/>
    <property type="project" value="UniProtKB-UniRule"/>
</dbReference>
<dbReference type="GO" id="GO:0046961">
    <property type="term" value="F:proton-transporting ATPase activity, rotational mechanism"/>
    <property type="evidence" value="ECO:0007669"/>
    <property type="project" value="UniProtKB-UniRule"/>
</dbReference>
<evidence type="ECO:0000256" key="4">
    <source>
        <dbReference type="ARBA" id="ARBA00023065"/>
    </source>
</evidence>
<name>A0A1Y2BAU4_9TREE</name>
<keyword evidence="3 5" id="KW-0375">Hydrogen ion transport</keyword>
<dbReference type="SUPFAM" id="SSF48371">
    <property type="entry name" value="ARM repeat"/>
    <property type="match status" value="1"/>
</dbReference>
<gene>
    <name evidence="7" type="ORF">BCR39DRAFT_526859</name>
</gene>
<evidence type="ECO:0000256" key="3">
    <source>
        <dbReference type="ARBA" id="ARBA00022781"/>
    </source>
</evidence>
<dbReference type="PANTHER" id="PTHR10698:SF0">
    <property type="entry name" value="V-TYPE PROTON ATPASE SUBUNIT H"/>
    <property type="match status" value="1"/>
</dbReference>
<keyword evidence="4 5" id="KW-0406">Ion transport</keyword>
<dbReference type="AlphaFoldDB" id="A0A1Y2BAU4"/>
<dbReference type="Pfam" id="PF03224">
    <property type="entry name" value="V-ATPase_H_N"/>
    <property type="match status" value="1"/>
</dbReference>
<dbReference type="InterPro" id="IPR016024">
    <property type="entry name" value="ARM-type_fold"/>
</dbReference>
<reference evidence="7 8" key="1">
    <citation type="submission" date="2016-07" db="EMBL/GenBank/DDBJ databases">
        <title>Pervasive Adenine N6-methylation of Active Genes in Fungi.</title>
        <authorList>
            <consortium name="DOE Joint Genome Institute"/>
            <person name="Mondo S.J."/>
            <person name="Dannebaum R.O."/>
            <person name="Kuo R.C."/>
            <person name="Labutti K."/>
            <person name="Haridas S."/>
            <person name="Kuo A."/>
            <person name="Salamov A."/>
            <person name="Ahrendt S.R."/>
            <person name="Lipzen A."/>
            <person name="Sullivan W."/>
            <person name="Andreopoulos W.B."/>
            <person name="Clum A."/>
            <person name="Lindquist E."/>
            <person name="Daum C."/>
            <person name="Ramamoorthy G.K."/>
            <person name="Gryganskyi A."/>
            <person name="Culley D."/>
            <person name="Magnuson J.K."/>
            <person name="James T.Y."/>
            <person name="O'Malley M.A."/>
            <person name="Stajich J.E."/>
            <person name="Spatafora J.W."/>
            <person name="Visel A."/>
            <person name="Grigoriev I.V."/>
        </authorList>
    </citation>
    <scope>NUCLEOTIDE SEQUENCE [LARGE SCALE GENOMIC DNA]</scope>
    <source>
        <strain evidence="7 8">68-887.2</strain>
    </source>
</reference>
<evidence type="ECO:0000256" key="1">
    <source>
        <dbReference type="ARBA" id="ARBA00008613"/>
    </source>
</evidence>
<organism evidence="7 8">
    <name type="scientific">Naematelia encephala</name>
    <dbReference type="NCBI Taxonomy" id="71784"/>
    <lineage>
        <taxon>Eukaryota</taxon>
        <taxon>Fungi</taxon>
        <taxon>Dikarya</taxon>
        <taxon>Basidiomycota</taxon>
        <taxon>Agaricomycotina</taxon>
        <taxon>Tremellomycetes</taxon>
        <taxon>Tremellales</taxon>
        <taxon>Naemateliaceae</taxon>
        <taxon>Naematelia</taxon>
    </lineage>
</organism>
<feature type="domain" description="ATPase V1 complex subunit H C-terminal" evidence="6">
    <location>
        <begin position="337"/>
        <end position="451"/>
    </location>
</feature>
<evidence type="ECO:0000259" key="6">
    <source>
        <dbReference type="Pfam" id="PF11698"/>
    </source>
</evidence>